<dbReference type="Gene3D" id="1.10.1220.10">
    <property type="entry name" value="Met repressor-like"/>
    <property type="match status" value="1"/>
</dbReference>
<sequence length="77" mass="9073">MSTVRLNVTLPEELARQLDNLAGTRKKSRFIAETLRQRIEKIQNEQLQTLLEEGYKAARRESLNITKEFERVDLEGW</sequence>
<organism evidence="2">
    <name type="scientific">marine sediment metagenome</name>
    <dbReference type="NCBI Taxonomy" id="412755"/>
    <lineage>
        <taxon>unclassified sequences</taxon>
        <taxon>metagenomes</taxon>
        <taxon>ecological metagenomes</taxon>
    </lineage>
</organism>
<feature type="domain" description="Ribbon-helix-helix protein CopG" evidence="1">
    <location>
        <begin position="4"/>
        <end position="29"/>
    </location>
</feature>
<dbReference type="GO" id="GO:0006355">
    <property type="term" value="P:regulation of DNA-templated transcription"/>
    <property type="evidence" value="ECO:0007669"/>
    <property type="project" value="InterPro"/>
</dbReference>
<gene>
    <name evidence="2" type="ORF">S06H3_59772</name>
</gene>
<name>X1QAZ1_9ZZZZ</name>
<dbReference type="InterPro" id="IPR013321">
    <property type="entry name" value="Arc_rbn_hlx_hlx"/>
</dbReference>
<evidence type="ECO:0000259" key="1">
    <source>
        <dbReference type="Pfam" id="PF01402"/>
    </source>
</evidence>
<proteinExistence type="predicted"/>
<dbReference type="EMBL" id="BARV01038889">
    <property type="protein sequence ID" value="GAI51951.1"/>
    <property type="molecule type" value="Genomic_DNA"/>
</dbReference>
<feature type="non-terminal residue" evidence="2">
    <location>
        <position position="77"/>
    </location>
</feature>
<protein>
    <recommendedName>
        <fullName evidence="1">Ribbon-helix-helix protein CopG domain-containing protein</fullName>
    </recommendedName>
</protein>
<dbReference type="Pfam" id="PF01402">
    <property type="entry name" value="RHH_1"/>
    <property type="match status" value="1"/>
</dbReference>
<accession>X1QAZ1</accession>
<comment type="caution">
    <text evidence="2">The sequence shown here is derived from an EMBL/GenBank/DDBJ whole genome shotgun (WGS) entry which is preliminary data.</text>
</comment>
<dbReference type="InterPro" id="IPR002145">
    <property type="entry name" value="CopG"/>
</dbReference>
<dbReference type="AlphaFoldDB" id="X1QAZ1"/>
<reference evidence="2" key="1">
    <citation type="journal article" date="2014" name="Front. Microbiol.">
        <title>High frequency of phylogenetically diverse reductive dehalogenase-homologous genes in deep subseafloor sedimentary metagenomes.</title>
        <authorList>
            <person name="Kawai M."/>
            <person name="Futagami T."/>
            <person name="Toyoda A."/>
            <person name="Takaki Y."/>
            <person name="Nishi S."/>
            <person name="Hori S."/>
            <person name="Arai W."/>
            <person name="Tsubouchi T."/>
            <person name="Morono Y."/>
            <person name="Uchiyama I."/>
            <person name="Ito T."/>
            <person name="Fujiyama A."/>
            <person name="Inagaki F."/>
            <person name="Takami H."/>
        </authorList>
    </citation>
    <scope>NUCLEOTIDE SEQUENCE</scope>
    <source>
        <strain evidence="2">Expedition CK06-06</strain>
    </source>
</reference>
<evidence type="ECO:0000313" key="2">
    <source>
        <dbReference type="EMBL" id="GAI51951.1"/>
    </source>
</evidence>